<reference evidence="3 4" key="1">
    <citation type="journal article" date="2018" name="Nat. Ecol. Evol.">
        <title>Pezizomycetes genomes reveal the molecular basis of ectomycorrhizal truffle lifestyle.</title>
        <authorList>
            <person name="Murat C."/>
            <person name="Payen T."/>
            <person name="Noel B."/>
            <person name="Kuo A."/>
            <person name="Morin E."/>
            <person name="Chen J."/>
            <person name="Kohler A."/>
            <person name="Krizsan K."/>
            <person name="Balestrini R."/>
            <person name="Da Silva C."/>
            <person name="Montanini B."/>
            <person name="Hainaut M."/>
            <person name="Levati E."/>
            <person name="Barry K.W."/>
            <person name="Belfiori B."/>
            <person name="Cichocki N."/>
            <person name="Clum A."/>
            <person name="Dockter R.B."/>
            <person name="Fauchery L."/>
            <person name="Guy J."/>
            <person name="Iotti M."/>
            <person name="Le Tacon F."/>
            <person name="Lindquist E.A."/>
            <person name="Lipzen A."/>
            <person name="Malagnac F."/>
            <person name="Mello A."/>
            <person name="Molinier V."/>
            <person name="Miyauchi S."/>
            <person name="Poulain J."/>
            <person name="Riccioni C."/>
            <person name="Rubini A."/>
            <person name="Sitrit Y."/>
            <person name="Splivallo R."/>
            <person name="Traeger S."/>
            <person name="Wang M."/>
            <person name="Zifcakova L."/>
            <person name="Wipf D."/>
            <person name="Zambonelli A."/>
            <person name="Paolocci F."/>
            <person name="Nowrousian M."/>
            <person name="Ottonello S."/>
            <person name="Baldrian P."/>
            <person name="Spatafora J.W."/>
            <person name="Henrissat B."/>
            <person name="Nagy L.G."/>
            <person name="Aury J.M."/>
            <person name="Wincker P."/>
            <person name="Grigoriev I.V."/>
            <person name="Bonfante P."/>
            <person name="Martin F.M."/>
        </authorList>
    </citation>
    <scope>NUCLEOTIDE SEQUENCE [LARGE SCALE GENOMIC DNA]</scope>
    <source>
        <strain evidence="3 4">ATCC MYA-4762</strain>
    </source>
</reference>
<sequence>MPLGQEDVLEKMRKARARAAAMILVDQSLGAESPAQLRNEISFNDDIDDLDEIDNEGNRSSSESDEDENKTSMPTSVLAPGIGKRTRAFAGIPGIHQGITNVARKILEQYTLYKKPLLTPGEILLLIQNAWARAQIESRYLERVPAVDCYLKSIHTRTRAHLVAECRSHITKIYGINHLSKKEMKQKIEYLLDGDRFICRQAKRDIHHGRFRAEEIVAIVYQKYFEGAKRKGNREPDFLEKINGVFICFIATAIRHCLKAWKTGKCADSMQEFKYKTAWPHVKIVEIEPTDAPQPEDQEKYEAELEKELNHSYDRLNVPESKRKRQRGQLRDSSVEMAEPLQPDLGDIYVDPDQTSDEHSDEEGGENEDESGR</sequence>
<feature type="compositionally biased region" description="Acidic residues" evidence="1">
    <location>
        <begin position="359"/>
        <end position="373"/>
    </location>
</feature>
<accession>A0A3N4L7I3</accession>
<evidence type="ECO:0000313" key="3">
    <source>
        <dbReference type="EMBL" id="RPB18860.1"/>
    </source>
</evidence>
<name>A0A3N4L7I3_9PEZI</name>
<keyword evidence="4" id="KW-1185">Reference proteome</keyword>
<gene>
    <name evidence="3" type="ORF">L211DRAFT_853740</name>
</gene>
<dbReference type="Pfam" id="PF20149">
    <property type="entry name" value="DUF6532"/>
    <property type="match status" value="1"/>
</dbReference>
<feature type="region of interest" description="Disordered" evidence="1">
    <location>
        <begin position="309"/>
        <end position="373"/>
    </location>
</feature>
<protein>
    <recommendedName>
        <fullName evidence="2">DUF6532 domain-containing protein</fullName>
    </recommendedName>
</protein>
<feature type="domain" description="DUF6532" evidence="2">
    <location>
        <begin position="112"/>
        <end position="269"/>
    </location>
</feature>
<organism evidence="3 4">
    <name type="scientific">Terfezia boudieri ATCC MYA-4762</name>
    <dbReference type="NCBI Taxonomy" id="1051890"/>
    <lineage>
        <taxon>Eukaryota</taxon>
        <taxon>Fungi</taxon>
        <taxon>Dikarya</taxon>
        <taxon>Ascomycota</taxon>
        <taxon>Pezizomycotina</taxon>
        <taxon>Pezizomycetes</taxon>
        <taxon>Pezizales</taxon>
        <taxon>Pezizaceae</taxon>
        <taxon>Terfezia</taxon>
    </lineage>
</organism>
<proteinExistence type="predicted"/>
<dbReference type="EMBL" id="ML121607">
    <property type="protein sequence ID" value="RPB18860.1"/>
    <property type="molecule type" value="Genomic_DNA"/>
</dbReference>
<evidence type="ECO:0000313" key="4">
    <source>
        <dbReference type="Proteomes" id="UP000267821"/>
    </source>
</evidence>
<evidence type="ECO:0000256" key="1">
    <source>
        <dbReference type="SAM" id="MobiDB-lite"/>
    </source>
</evidence>
<dbReference type="InterPro" id="IPR045341">
    <property type="entry name" value="DUF6532"/>
</dbReference>
<evidence type="ECO:0000259" key="2">
    <source>
        <dbReference type="Pfam" id="PF20149"/>
    </source>
</evidence>
<feature type="region of interest" description="Disordered" evidence="1">
    <location>
        <begin position="48"/>
        <end position="79"/>
    </location>
</feature>
<dbReference type="InParanoid" id="A0A3N4L7I3"/>
<dbReference type="Proteomes" id="UP000267821">
    <property type="component" value="Unassembled WGS sequence"/>
</dbReference>
<dbReference type="AlphaFoldDB" id="A0A3N4L7I3"/>
<dbReference type="OrthoDB" id="5424754at2759"/>